<evidence type="ECO:0000256" key="6">
    <source>
        <dbReference type="SAM" id="MobiDB-lite"/>
    </source>
</evidence>
<dbReference type="Gene3D" id="6.20.210.20">
    <property type="entry name" value="THAP domain"/>
    <property type="match status" value="1"/>
</dbReference>
<evidence type="ECO:0000313" key="8">
    <source>
        <dbReference type="EMBL" id="GBP36455.1"/>
    </source>
</evidence>
<dbReference type="GO" id="GO:0008270">
    <property type="term" value="F:zinc ion binding"/>
    <property type="evidence" value="ECO:0007669"/>
    <property type="project" value="UniProtKB-KW"/>
</dbReference>
<feature type="compositionally biased region" description="Low complexity" evidence="6">
    <location>
        <begin position="208"/>
        <end position="219"/>
    </location>
</feature>
<keyword evidence="9" id="KW-1185">Reference proteome</keyword>
<keyword evidence="4 5" id="KW-0238">DNA-binding</keyword>
<dbReference type="GO" id="GO:0043565">
    <property type="term" value="F:sequence-specific DNA binding"/>
    <property type="evidence" value="ECO:0007669"/>
    <property type="project" value="InterPro"/>
</dbReference>
<evidence type="ECO:0000256" key="2">
    <source>
        <dbReference type="ARBA" id="ARBA00022771"/>
    </source>
</evidence>
<organism evidence="8 9">
    <name type="scientific">Eumeta variegata</name>
    <name type="common">Bagworm moth</name>
    <name type="synonym">Eumeta japonica</name>
    <dbReference type="NCBI Taxonomy" id="151549"/>
    <lineage>
        <taxon>Eukaryota</taxon>
        <taxon>Metazoa</taxon>
        <taxon>Ecdysozoa</taxon>
        <taxon>Arthropoda</taxon>
        <taxon>Hexapoda</taxon>
        <taxon>Insecta</taxon>
        <taxon>Pterygota</taxon>
        <taxon>Neoptera</taxon>
        <taxon>Endopterygota</taxon>
        <taxon>Lepidoptera</taxon>
        <taxon>Glossata</taxon>
        <taxon>Ditrysia</taxon>
        <taxon>Tineoidea</taxon>
        <taxon>Psychidae</taxon>
        <taxon>Oiketicinae</taxon>
        <taxon>Eumeta</taxon>
    </lineage>
</organism>
<dbReference type="InterPro" id="IPR026516">
    <property type="entry name" value="THAP1/10"/>
</dbReference>
<dbReference type="PANTHER" id="PTHR46600">
    <property type="entry name" value="THAP DOMAIN-CONTAINING"/>
    <property type="match status" value="1"/>
</dbReference>
<sequence>MATSPKSRVGDTEVLGLGLCGLFGYEINSPSNSTSTLCRTSATLPTRAFVVSPRRAEERRIAACLPGHKVRQWGRRPLFVRTCVRSLLLILIKKKKNAMSRSRHYCSVDGCTNQRRNESLTFFKLPANDDRREKWLQLIGRRDLLDRADLNHNSHYVCSVHFEGSMITTVKKLNHDALPTKFLPDQPDGFEPPAESNVADKSTQTGSPVRPETPVEVEPSALETDTGIATLKKIKLRPTLIESRKRKRKIERAPAVVNEN</sequence>
<dbReference type="Proteomes" id="UP000299102">
    <property type="component" value="Unassembled WGS sequence"/>
</dbReference>
<keyword evidence="1" id="KW-0479">Metal-binding</keyword>
<accession>A0A4C1VFK4</accession>
<evidence type="ECO:0000256" key="1">
    <source>
        <dbReference type="ARBA" id="ARBA00022723"/>
    </source>
</evidence>
<keyword evidence="3" id="KW-0862">Zinc</keyword>
<dbReference type="PROSITE" id="PS50950">
    <property type="entry name" value="ZF_THAP"/>
    <property type="match status" value="1"/>
</dbReference>
<dbReference type="SMART" id="SM00692">
    <property type="entry name" value="DM3"/>
    <property type="match status" value="1"/>
</dbReference>
<gene>
    <name evidence="8" type="primary">Thap12</name>
    <name evidence="8" type="ORF">EVAR_88035_1</name>
</gene>
<dbReference type="Pfam" id="PF05485">
    <property type="entry name" value="THAP"/>
    <property type="match status" value="1"/>
</dbReference>
<evidence type="ECO:0000256" key="5">
    <source>
        <dbReference type="PROSITE-ProRule" id="PRU00309"/>
    </source>
</evidence>
<proteinExistence type="predicted"/>
<dbReference type="AlphaFoldDB" id="A0A4C1VFK4"/>
<protein>
    <submittedName>
        <fullName evidence="8">52 kDa repressor of the inhibitor of the protein kinase</fullName>
    </submittedName>
</protein>
<evidence type="ECO:0000313" key="9">
    <source>
        <dbReference type="Proteomes" id="UP000299102"/>
    </source>
</evidence>
<dbReference type="PANTHER" id="PTHR46600:SF11">
    <property type="entry name" value="THAP DOMAIN-CONTAINING PROTEIN 10"/>
    <property type="match status" value="1"/>
</dbReference>
<dbReference type="SMART" id="SM00980">
    <property type="entry name" value="THAP"/>
    <property type="match status" value="1"/>
</dbReference>
<comment type="caution">
    <text evidence="8">The sequence shown here is derived from an EMBL/GenBank/DDBJ whole genome shotgun (WGS) entry which is preliminary data.</text>
</comment>
<dbReference type="EMBL" id="BGZK01000318">
    <property type="protein sequence ID" value="GBP36455.1"/>
    <property type="molecule type" value="Genomic_DNA"/>
</dbReference>
<dbReference type="SUPFAM" id="SSF57716">
    <property type="entry name" value="Glucocorticoid receptor-like (DNA-binding domain)"/>
    <property type="match status" value="1"/>
</dbReference>
<evidence type="ECO:0000256" key="3">
    <source>
        <dbReference type="ARBA" id="ARBA00022833"/>
    </source>
</evidence>
<reference evidence="8 9" key="1">
    <citation type="journal article" date="2019" name="Commun. Biol.">
        <title>The bagworm genome reveals a unique fibroin gene that provides high tensile strength.</title>
        <authorList>
            <person name="Kono N."/>
            <person name="Nakamura H."/>
            <person name="Ohtoshi R."/>
            <person name="Tomita M."/>
            <person name="Numata K."/>
            <person name="Arakawa K."/>
        </authorList>
    </citation>
    <scope>NUCLEOTIDE SEQUENCE [LARGE SCALE GENOMIC DNA]</scope>
</reference>
<evidence type="ECO:0000256" key="4">
    <source>
        <dbReference type="ARBA" id="ARBA00023125"/>
    </source>
</evidence>
<dbReference type="InterPro" id="IPR038441">
    <property type="entry name" value="THAP_Znf_sf"/>
</dbReference>
<feature type="domain" description="THAP-type" evidence="7">
    <location>
        <begin position="99"/>
        <end position="182"/>
    </location>
</feature>
<dbReference type="InterPro" id="IPR006612">
    <property type="entry name" value="THAP_Znf"/>
</dbReference>
<dbReference type="OrthoDB" id="7331812at2759"/>
<name>A0A4C1VFK4_EUMVA</name>
<feature type="region of interest" description="Disordered" evidence="6">
    <location>
        <begin position="182"/>
        <end position="224"/>
    </location>
</feature>
<dbReference type="STRING" id="151549.A0A4C1VFK4"/>
<keyword evidence="2 5" id="KW-0863">Zinc-finger</keyword>
<evidence type="ECO:0000259" key="7">
    <source>
        <dbReference type="PROSITE" id="PS50950"/>
    </source>
</evidence>